<keyword evidence="5" id="KW-1185">Reference proteome</keyword>
<evidence type="ECO:0000259" key="3">
    <source>
        <dbReference type="PROSITE" id="PS50173"/>
    </source>
</evidence>
<name>A0ABY4FID6_9MICO</name>
<feature type="compositionally biased region" description="Low complexity" evidence="2">
    <location>
        <begin position="53"/>
        <end position="71"/>
    </location>
</feature>
<keyword evidence="1" id="KW-0227">DNA damage</keyword>
<dbReference type="Pfam" id="PF00817">
    <property type="entry name" value="IMS"/>
    <property type="match status" value="1"/>
</dbReference>
<dbReference type="RefSeq" id="WP_244725805.1">
    <property type="nucleotide sequence ID" value="NZ_CP095045.1"/>
</dbReference>
<sequence>MNAAAATGAAAAATSGGTTSSGASAGAPERVMVFWVPDWPVHAHLRDQAEETASAAAPLRSAAPAQRGAADPVPPARAPVPPVPPLALVAQHRVTACSASARAAGVRVGQRERDAQSTLPALEVHPHRPEVDARRFAPVLAALEERFPGIEPRRPGLCALRARGPARYYGGEESAARILQAIAAELDLPGARVGIADGVFAAEQAARAAADDPGVGAPAEGVRIVPPHGSAAFLAELPVSRASDAGFAEVLHGLGIRTLGALAALPEDAVRQRFGAEGIAARRRASAAGPVHGAELRPRTPARDYAVELVCEPPIDAEEQLSFACMSLAEACIGGLAESGLVCTALRIELTDDIGVRHEREWAHPRRFSAADAVGRIRWQAAAIARDPERGGAGIARVRIVPVHTDRAAAHEPGLWSTEPDDRVHHHLSRTQSRLGHTAVGTAQLSGGRLLVDRQRFVPWSIGRTRARRARDSPAAPWPGAIPGPAPSTVFPRPLPAALHAADGAPVGIDADELLTADPAWLGVAGARIDSPVQHWSRPWTIRERWWEGAPERFRLQLQLADGDAWLLIRTADAWLAEGRYD</sequence>
<dbReference type="PANTHER" id="PTHR35369">
    <property type="entry name" value="BLR3025 PROTEIN-RELATED"/>
    <property type="match status" value="1"/>
</dbReference>
<dbReference type="PROSITE" id="PS50173">
    <property type="entry name" value="UMUC"/>
    <property type="match status" value="1"/>
</dbReference>
<dbReference type="EMBL" id="CP095045">
    <property type="protein sequence ID" value="UOQ55788.1"/>
    <property type="molecule type" value="Genomic_DNA"/>
</dbReference>
<dbReference type="InterPro" id="IPR001126">
    <property type="entry name" value="UmuC"/>
</dbReference>
<dbReference type="InterPro" id="IPR050356">
    <property type="entry name" value="SulA_CellDiv_inhibitor"/>
</dbReference>
<accession>A0ABY4FID6</accession>
<dbReference type="Proteomes" id="UP000831786">
    <property type="component" value="Chromosome"/>
</dbReference>
<feature type="region of interest" description="Disordered" evidence="2">
    <location>
        <begin position="1"/>
        <end position="25"/>
    </location>
</feature>
<evidence type="ECO:0000313" key="4">
    <source>
        <dbReference type="EMBL" id="UOQ55788.1"/>
    </source>
</evidence>
<reference evidence="4 5" key="1">
    <citation type="submission" date="2022-04" db="EMBL/GenBank/DDBJ databases">
        <title>Leucobacter sp. isolated from rhizosphere of garlic.</title>
        <authorList>
            <person name="Won M."/>
            <person name="Lee C.-M."/>
            <person name="Woen H.-Y."/>
            <person name="Kwon S.-W."/>
        </authorList>
    </citation>
    <scope>NUCLEOTIDE SEQUENCE [LARGE SCALE GENOMIC DNA]</scope>
    <source>
        <strain evidence="4 5">H21R-40</strain>
    </source>
</reference>
<feature type="domain" description="UmuC" evidence="3">
    <location>
        <begin position="85"/>
        <end position="246"/>
    </location>
</feature>
<feature type="region of interest" description="Disordered" evidence="2">
    <location>
        <begin position="49"/>
        <end position="77"/>
    </location>
</feature>
<protein>
    <submittedName>
        <fullName evidence="4">DNA polymerase Y family protein</fullName>
    </submittedName>
</protein>
<gene>
    <name evidence="4" type="ORF">MUN78_08665</name>
</gene>
<dbReference type="PANTHER" id="PTHR35369:SF2">
    <property type="entry name" value="BLR3025 PROTEIN"/>
    <property type="match status" value="1"/>
</dbReference>
<evidence type="ECO:0000256" key="1">
    <source>
        <dbReference type="ARBA" id="ARBA00022763"/>
    </source>
</evidence>
<dbReference type="InterPro" id="IPR043502">
    <property type="entry name" value="DNA/RNA_pol_sf"/>
</dbReference>
<evidence type="ECO:0000313" key="5">
    <source>
        <dbReference type="Proteomes" id="UP000831786"/>
    </source>
</evidence>
<proteinExistence type="predicted"/>
<organism evidence="4 5">
    <name type="scientific">Leucobacter allii</name>
    <dbReference type="NCBI Taxonomy" id="2932247"/>
    <lineage>
        <taxon>Bacteria</taxon>
        <taxon>Bacillati</taxon>
        <taxon>Actinomycetota</taxon>
        <taxon>Actinomycetes</taxon>
        <taxon>Micrococcales</taxon>
        <taxon>Microbacteriaceae</taxon>
        <taxon>Leucobacter</taxon>
    </lineage>
</organism>
<evidence type="ECO:0000256" key="2">
    <source>
        <dbReference type="SAM" id="MobiDB-lite"/>
    </source>
</evidence>
<dbReference type="SUPFAM" id="SSF56672">
    <property type="entry name" value="DNA/RNA polymerases"/>
    <property type="match status" value="1"/>
</dbReference>